<keyword evidence="2" id="KW-1185">Reference proteome</keyword>
<gene>
    <name evidence="1" type="ORF">Tco_0892186</name>
</gene>
<dbReference type="Proteomes" id="UP001151760">
    <property type="component" value="Unassembled WGS sequence"/>
</dbReference>
<name>A0ABQ5C6S3_9ASTR</name>
<organism evidence="1 2">
    <name type="scientific">Tanacetum coccineum</name>
    <dbReference type="NCBI Taxonomy" id="301880"/>
    <lineage>
        <taxon>Eukaryota</taxon>
        <taxon>Viridiplantae</taxon>
        <taxon>Streptophyta</taxon>
        <taxon>Embryophyta</taxon>
        <taxon>Tracheophyta</taxon>
        <taxon>Spermatophyta</taxon>
        <taxon>Magnoliopsida</taxon>
        <taxon>eudicotyledons</taxon>
        <taxon>Gunneridae</taxon>
        <taxon>Pentapetalae</taxon>
        <taxon>asterids</taxon>
        <taxon>campanulids</taxon>
        <taxon>Asterales</taxon>
        <taxon>Asteraceae</taxon>
        <taxon>Asteroideae</taxon>
        <taxon>Anthemideae</taxon>
        <taxon>Anthemidinae</taxon>
        <taxon>Tanacetum</taxon>
    </lineage>
</organism>
<protein>
    <submittedName>
        <fullName evidence="1">Uncharacterized protein</fullName>
    </submittedName>
</protein>
<reference evidence="1" key="2">
    <citation type="submission" date="2022-01" db="EMBL/GenBank/DDBJ databases">
        <authorList>
            <person name="Yamashiro T."/>
            <person name="Shiraishi A."/>
            <person name="Satake H."/>
            <person name="Nakayama K."/>
        </authorList>
    </citation>
    <scope>NUCLEOTIDE SEQUENCE</scope>
</reference>
<sequence length="239" mass="27167">MVVEDDHDVIHDNNSSDLALSANLNDLDFRTLNIDDDIPYDLADSDNEVLANYDDDDEVATMVAEVAPGHGGDGADDTPPPLVGLIAVANPKRGRGRGGKDRGRMGARKATKNIELKKVIENYNPHEIEFDWNDQGTFTHVGKNHALFSNYVSELVRDFSMHYPSWNDIEEEKKGHFDLKRHMHRPRWTTIVDDIENYFAKRYSNNKYNLKRDYWKAKGGAPTMDALRSQPPPNVERSD</sequence>
<evidence type="ECO:0000313" key="1">
    <source>
        <dbReference type="EMBL" id="GJT22249.1"/>
    </source>
</evidence>
<comment type="caution">
    <text evidence="1">The sequence shown here is derived from an EMBL/GenBank/DDBJ whole genome shotgun (WGS) entry which is preliminary data.</text>
</comment>
<proteinExistence type="predicted"/>
<evidence type="ECO:0000313" key="2">
    <source>
        <dbReference type="Proteomes" id="UP001151760"/>
    </source>
</evidence>
<accession>A0ABQ5C6S3</accession>
<reference evidence="1" key="1">
    <citation type="journal article" date="2022" name="Int. J. Mol. Sci.">
        <title>Draft Genome of Tanacetum Coccineum: Genomic Comparison of Closely Related Tanacetum-Family Plants.</title>
        <authorList>
            <person name="Yamashiro T."/>
            <person name="Shiraishi A."/>
            <person name="Nakayama K."/>
            <person name="Satake H."/>
        </authorList>
    </citation>
    <scope>NUCLEOTIDE SEQUENCE</scope>
</reference>
<dbReference type="EMBL" id="BQNB010013954">
    <property type="protein sequence ID" value="GJT22249.1"/>
    <property type="molecule type" value="Genomic_DNA"/>
</dbReference>